<feature type="region of interest" description="Disordered" evidence="1">
    <location>
        <begin position="33"/>
        <end position="85"/>
    </location>
</feature>
<dbReference type="GO" id="GO:0016757">
    <property type="term" value="F:glycosyltransferase activity"/>
    <property type="evidence" value="ECO:0007669"/>
    <property type="project" value="UniProtKB-KW"/>
</dbReference>
<evidence type="ECO:0000256" key="1">
    <source>
        <dbReference type="SAM" id="MobiDB-lite"/>
    </source>
</evidence>
<dbReference type="EMBL" id="JAOB01000031">
    <property type="protein sequence ID" value="EUA56344.1"/>
    <property type="molecule type" value="Genomic_DNA"/>
</dbReference>
<reference evidence="2" key="1">
    <citation type="submission" date="2014-01" db="EMBL/GenBank/DDBJ databases">
        <authorList>
            <person name="Brown-Elliot B."/>
            <person name="Wallace R."/>
            <person name="Lenaerts A."/>
            <person name="Ordway D."/>
            <person name="DeGroote M.A."/>
            <person name="Parker T."/>
            <person name="Sizemore C."/>
            <person name="Tallon L.J."/>
            <person name="Sadzewicz L.K."/>
            <person name="Sengamalay N."/>
            <person name="Fraser C.M."/>
            <person name="Hine E."/>
            <person name="Shefchek K.A."/>
            <person name="Das S.P."/>
            <person name="Tettelin H."/>
        </authorList>
    </citation>
    <scope>NUCLEOTIDE SEQUENCE [LARGE SCALE GENOMIC DNA]</scope>
    <source>
        <strain evidence="2">4042</strain>
    </source>
</reference>
<proteinExistence type="predicted"/>
<keyword evidence="2" id="KW-0436">Ligase</keyword>
<feature type="region of interest" description="Disordered" evidence="1">
    <location>
        <begin position="102"/>
        <end position="126"/>
    </location>
</feature>
<dbReference type="EC" id="6.3.4.21" evidence="2"/>
<name>X8CJT3_MYCXE</name>
<accession>X8CJT3</accession>
<organism evidence="2">
    <name type="scientific">Mycobacterium xenopi 4042</name>
    <dbReference type="NCBI Taxonomy" id="1299334"/>
    <lineage>
        <taxon>Bacteria</taxon>
        <taxon>Bacillati</taxon>
        <taxon>Actinomycetota</taxon>
        <taxon>Actinomycetes</taxon>
        <taxon>Mycobacteriales</taxon>
        <taxon>Mycobacteriaceae</taxon>
        <taxon>Mycobacterium</taxon>
    </lineage>
</organism>
<comment type="caution">
    <text evidence="2">The sequence shown here is derived from an EMBL/GenBank/DDBJ whole genome shotgun (WGS) entry which is preliminary data.</text>
</comment>
<keyword evidence="2" id="KW-0328">Glycosyltransferase</keyword>
<sequence>MSAPRWLPGGAPTANMIYKLVEWTGYRCRSAAATRNLRRPQGSPAAVAPDGHDHRRSLTPRATVPTSPSPTDIDGPAGAGGKVVADTDISAARKLWQPIAQPAVGGSDVSHGEPAIPTTQIPARHP</sequence>
<gene>
    <name evidence="2" type="ORF">I553_3312</name>
</gene>
<keyword evidence="2" id="KW-0808">Transferase</keyword>
<feature type="compositionally biased region" description="Polar residues" evidence="1">
    <location>
        <begin position="117"/>
        <end position="126"/>
    </location>
</feature>
<dbReference type="AlphaFoldDB" id="X8CJT3"/>
<protein>
    <submittedName>
        <fullName evidence="2">Nicotinate phosphoribosyltransferase domain protein</fullName>
        <ecNumber evidence="2">6.3.4.21</ecNumber>
    </submittedName>
</protein>
<evidence type="ECO:0000313" key="2">
    <source>
        <dbReference type="EMBL" id="EUA56344.1"/>
    </source>
</evidence>
<dbReference type="GO" id="GO:0004516">
    <property type="term" value="F:nicotinate phosphoribosyltransferase activity"/>
    <property type="evidence" value="ECO:0007669"/>
    <property type="project" value="UniProtKB-EC"/>
</dbReference>